<dbReference type="RefSeq" id="WP_341370793.1">
    <property type="nucleotide sequence ID" value="NZ_JBBPCO010000007.1"/>
</dbReference>
<reference evidence="2 3" key="1">
    <citation type="submission" date="2024-04" db="EMBL/GenBank/DDBJ databases">
        <authorList>
            <person name="Abashina T."/>
            <person name="Shaikin A."/>
        </authorList>
    </citation>
    <scope>NUCLEOTIDE SEQUENCE [LARGE SCALE GENOMIC DNA]</scope>
    <source>
        <strain evidence="2 3">AAFK</strain>
    </source>
</reference>
<organism evidence="2 3">
    <name type="scientific">Thermithiobacillus plumbiphilus</name>
    <dbReference type="NCBI Taxonomy" id="1729899"/>
    <lineage>
        <taxon>Bacteria</taxon>
        <taxon>Pseudomonadati</taxon>
        <taxon>Pseudomonadota</taxon>
        <taxon>Acidithiobacillia</taxon>
        <taxon>Acidithiobacillales</taxon>
        <taxon>Thermithiobacillaceae</taxon>
        <taxon>Thermithiobacillus</taxon>
    </lineage>
</organism>
<evidence type="ECO:0000313" key="3">
    <source>
        <dbReference type="Proteomes" id="UP001446205"/>
    </source>
</evidence>
<feature type="transmembrane region" description="Helical" evidence="1">
    <location>
        <begin position="224"/>
        <end position="243"/>
    </location>
</feature>
<feature type="transmembrane region" description="Helical" evidence="1">
    <location>
        <begin position="110"/>
        <end position="130"/>
    </location>
</feature>
<evidence type="ECO:0008006" key="4">
    <source>
        <dbReference type="Google" id="ProtNLM"/>
    </source>
</evidence>
<feature type="transmembrane region" description="Helical" evidence="1">
    <location>
        <begin position="185"/>
        <end position="204"/>
    </location>
</feature>
<keyword evidence="1" id="KW-0812">Transmembrane</keyword>
<comment type="caution">
    <text evidence="2">The sequence shown here is derived from an EMBL/GenBank/DDBJ whole genome shotgun (WGS) entry which is preliminary data.</text>
</comment>
<proteinExistence type="predicted"/>
<keyword evidence="1" id="KW-1133">Transmembrane helix</keyword>
<keyword evidence="3" id="KW-1185">Reference proteome</keyword>
<name>A0ABU9D882_9PROT</name>
<evidence type="ECO:0000256" key="1">
    <source>
        <dbReference type="SAM" id="Phobius"/>
    </source>
</evidence>
<dbReference type="EMBL" id="JBBPCO010000007">
    <property type="protein sequence ID" value="MEK8089735.1"/>
    <property type="molecule type" value="Genomic_DNA"/>
</dbReference>
<accession>A0ABU9D882</accession>
<dbReference type="Proteomes" id="UP001446205">
    <property type="component" value="Unassembled WGS sequence"/>
</dbReference>
<feature type="transmembrane region" description="Helical" evidence="1">
    <location>
        <begin position="150"/>
        <end position="178"/>
    </location>
</feature>
<feature type="transmembrane region" description="Helical" evidence="1">
    <location>
        <begin position="82"/>
        <end position="103"/>
    </location>
</feature>
<gene>
    <name evidence="2" type="ORF">WOB96_08130</name>
</gene>
<evidence type="ECO:0000313" key="2">
    <source>
        <dbReference type="EMBL" id="MEK8089735.1"/>
    </source>
</evidence>
<sequence>MMLLLLAAVFLPLFPLSMVFNGALGRLRMPYVRALLILVWPQIGLLVLQIAGSAIPEFFLVWALLSSGFYALRLLSVRDLGMWAGFLASSSLALGWVLAAGGGSMLELQLFAFGFSLPAALLALLAGPLTDRFGAAYAGLPGGLAGVMPRLSGLLIIAALAAIATPPFPAFFGMLALWQGLSPEIVLGSLLIWLIWSWAAIRLVQGFMVGDTPQVAVADIGQPAIVAFGILLFAFTVLGLYLLGGAL</sequence>
<keyword evidence="1" id="KW-0472">Membrane</keyword>
<protein>
    <recommendedName>
        <fullName evidence="4">NADH:quinone oxidoreductase/Mrp antiporter membrane subunit domain-containing protein</fullName>
    </recommendedName>
</protein>